<comment type="caution">
    <text evidence="3">The sequence shown here is derived from an EMBL/GenBank/DDBJ whole genome shotgun (WGS) entry which is preliminary data.</text>
</comment>
<dbReference type="EMBL" id="BMAR01000001">
    <property type="protein sequence ID" value="GFR40119.1"/>
    <property type="molecule type" value="Genomic_DNA"/>
</dbReference>
<feature type="coiled-coil region" evidence="1">
    <location>
        <begin position="61"/>
        <end position="95"/>
    </location>
</feature>
<protein>
    <submittedName>
        <fullName evidence="3">Uncharacterized protein</fullName>
    </submittedName>
</protein>
<evidence type="ECO:0000313" key="3">
    <source>
        <dbReference type="EMBL" id="GFR40119.1"/>
    </source>
</evidence>
<dbReference type="AlphaFoldDB" id="A0AAD3DF42"/>
<proteinExistence type="predicted"/>
<keyword evidence="1" id="KW-0175">Coiled coil</keyword>
<reference evidence="3 4" key="1">
    <citation type="journal article" date="2021" name="Sci. Rep.">
        <title>Genome sequencing of the multicellular alga Astrephomene provides insights into convergent evolution of germ-soma differentiation.</title>
        <authorList>
            <person name="Yamashita S."/>
            <person name="Yamamoto K."/>
            <person name="Matsuzaki R."/>
            <person name="Suzuki S."/>
            <person name="Yamaguchi H."/>
            <person name="Hirooka S."/>
            <person name="Minakuchi Y."/>
            <person name="Miyagishima S."/>
            <person name="Kawachi M."/>
            <person name="Toyoda A."/>
            <person name="Nozaki H."/>
        </authorList>
    </citation>
    <scope>NUCLEOTIDE SEQUENCE [LARGE SCALE GENOMIC DNA]</scope>
    <source>
        <strain evidence="3 4">NIES-4017</strain>
    </source>
</reference>
<feature type="compositionally biased region" description="Polar residues" evidence="2">
    <location>
        <begin position="218"/>
        <end position="230"/>
    </location>
</feature>
<evidence type="ECO:0000256" key="2">
    <source>
        <dbReference type="SAM" id="MobiDB-lite"/>
    </source>
</evidence>
<sequence length="261" mass="27688">MAGTSTKASRTTQQQLQEENYSLRIQVSKLQVALRSALSQKGTSTGSGSNPAEVHVPKHQLDLILGELAALRQQLGQLTEENRGLQVQLREAQAASAAAVAGEGPWAASAPSPAAGQDRLTRGDMAFIEREIISLKQKINETRNKLQAAEPRTPCEGLCTPPTLRDLPPNNGPAAVRQGGPMAVKTGAVGVTVPQAAHNAPIRANLSRPSSIIRGRTAQVQANKKPTQPAQRPAKENRANPIGSVNPPVRGKLQRGRVAFD</sequence>
<dbReference type="Proteomes" id="UP001054857">
    <property type="component" value="Unassembled WGS sequence"/>
</dbReference>
<name>A0AAD3DF42_9CHLO</name>
<evidence type="ECO:0000256" key="1">
    <source>
        <dbReference type="SAM" id="Coils"/>
    </source>
</evidence>
<feature type="region of interest" description="Disordered" evidence="2">
    <location>
        <begin position="202"/>
        <end position="261"/>
    </location>
</feature>
<evidence type="ECO:0000313" key="4">
    <source>
        <dbReference type="Proteomes" id="UP001054857"/>
    </source>
</evidence>
<keyword evidence="4" id="KW-1185">Reference proteome</keyword>
<gene>
    <name evidence="3" type="ORF">Agub_g673</name>
</gene>
<organism evidence="3 4">
    <name type="scientific">Astrephomene gubernaculifera</name>
    <dbReference type="NCBI Taxonomy" id="47775"/>
    <lineage>
        <taxon>Eukaryota</taxon>
        <taxon>Viridiplantae</taxon>
        <taxon>Chlorophyta</taxon>
        <taxon>core chlorophytes</taxon>
        <taxon>Chlorophyceae</taxon>
        <taxon>CS clade</taxon>
        <taxon>Chlamydomonadales</taxon>
        <taxon>Astrephomenaceae</taxon>
        <taxon>Astrephomene</taxon>
    </lineage>
</organism>
<accession>A0AAD3DF42</accession>